<name>A0A0V0IB14_SOLCH</name>
<dbReference type="AlphaFoldDB" id="A0A0V0IB14"/>
<accession>A0A0V0IB14</accession>
<organism evidence="1">
    <name type="scientific">Solanum chacoense</name>
    <name type="common">Chaco potato</name>
    <dbReference type="NCBI Taxonomy" id="4108"/>
    <lineage>
        <taxon>Eukaryota</taxon>
        <taxon>Viridiplantae</taxon>
        <taxon>Streptophyta</taxon>
        <taxon>Embryophyta</taxon>
        <taxon>Tracheophyta</taxon>
        <taxon>Spermatophyta</taxon>
        <taxon>Magnoliopsida</taxon>
        <taxon>eudicotyledons</taxon>
        <taxon>Gunneridae</taxon>
        <taxon>Pentapetalae</taxon>
        <taxon>asterids</taxon>
        <taxon>lamiids</taxon>
        <taxon>Solanales</taxon>
        <taxon>Solanaceae</taxon>
        <taxon>Solanoideae</taxon>
        <taxon>Solaneae</taxon>
        <taxon>Solanum</taxon>
    </lineage>
</organism>
<evidence type="ECO:0000313" key="1">
    <source>
        <dbReference type="EMBL" id="JAP29200.1"/>
    </source>
</evidence>
<proteinExistence type="predicted"/>
<protein>
    <submittedName>
        <fullName evidence="1">Putative ovule protein</fullName>
    </submittedName>
</protein>
<dbReference type="EMBL" id="GEDG01009345">
    <property type="protein sequence ID" value="JAP29200.1"/>
    <property type="molecule type" value="Transcribed_RNA"/>
</dbReference>
<sequence length="69" mass="7898">MVGEHVTESIHDYFVFQESVKPTTSILFETDPLPSKKGKELFNQSHALHKRRKREKIGTANIFPIAFLG</sequence>
<reference evidence="1" key="1">
    <citation type="submission" date="2015-12" db="EMBL/GenBank/DDBJ databases">
        <title>Gene expression during late stages of embryo sac development: a critical building block for successful pollen-pistil interactions.</title>
        <authorList>
            <person name="Liu Y."/>
            <person name="Joly V."/>
            <person name="Sabar M."/>
            <person name="Matton D.P."/>
        </authorList>
    </citation>
    <scope>NUCLEOTIDE SEQUENCE</scope>
</reference>